<dbReference type="InterPro" id="IPR052260">
    <property type="entry name" value="Autophagy_Rcpt_SigReg"/>
</dbReference>
<feature type="region of interest" description="Disordered" evidence="5">
    <location>
        <begin position="467"/>
        <end position="494"/>
    </location>
</feature>
<name>A0A1G4M9T9_LACFM</name>
<keyword evidence="1" id="KW-0479">Metal-binding</keyword>
<dbReference type="STRING" id="4955.A0A1G4M9T9"/>
<evidence type="ECO:0000313" key="8">
    <source>
        <dbReference type="Proteomes" id="UP000190831"/>
    </source>
</evidence>
<dbReference type="InterPro" id="IPR043145">
    <property type="entry name" value="Znf_ZZ_sf"/>
</dbReference>
<dbReference type="Pfam" id="PF12744">
    <property type="entry name" value="ATG19"/>
    <property type="match status" value="1"/>
</dbReference>
<organism evidence="7 8">
    <name type="scientific">Lachancea fermentati</name>
    <name type="common">Zygosaccharomyces fermentati</name>
    <dbReference type="NCBI Taxonomy" id="4955"/>
    <lineage>
        <taxon>Eukaryota</taxon>
        <taxon>Fungi</taxon>
        <taxon>Dikarya</taxon>
        <taxon>Ascomycota</taxon>
        <taxon>Saccharomycotina</taxon>
        <taxon>Saccharomycetes</taxon>
        <taxon>Saccharomycetales</taxon>
        <taxon>Saccharomycetaceae</taxon>
        <taxon>Lachancea</taxon>
    </lineage>
</organism>
<dbReference type="Gene3D" id="2.60.40.2830">
    <property type="match status" value="1"/>
</dbReference>
<dbReference type="InterPro" id="IPR000433">
    <property type="entry name" value="Znf_ZZ"/>
</dbReference>
<dbReference type="Gene3D" id="3.30.60.90">
    <property type="match status" value="1"/>
</dbReference>
<dbReference type="Pfam" id="PF00569">
    <property type="entry name" value="ZZ"/>
    <property type="match status" value="1"/>
</dbReference>
<dbReference type="Proteomes" id="UP000190831">
    <property type="component" value="Chromosome C"/>
</dbReference>
<dbReference type="CDD" id="cd12213">
    <property type="entry name" value="ABD"/>
    <property type="match status" value="1"/>
</dbReference>
<dbReference type="SUPFAM" id="SSF57850">
    <property type="entry name" value="RING/U-box"/>
    <property type="match status" value="1"/>
</dbReference>
<protein>
    <submittedName>
        <fullName evidence="7">LAFE_0C08658g1_1</fullName>
    </submittedName>
</protein>
<reference evidence="7 8" key="1">
    <citation type="submission" date="2016-03" db="EMBL/GenBank/DDBJ databases">
        <authorList>
            <person name="Devillers H."/>
        </authorList>
    </citation>
    <scope>NUCLEOTIDE SEQUENCE [LARGE SCALE GENOMIC DNA]</scope>
    <source>
        <strain evidence="7">CBS 6772</strain>
    </source>
</reference>
<keyword evidence="3" id="KW-0862">Zinc</keyword>
<dbReference type="OMA" id="HMGPHEF"/>
<dbReference type="GO" id="GO:0008270">
    <property type="term" value="F:zinc ion binding"/>
    <property type="evidence" value="ECO:0007669"/>
    <property type="project" value="UniProtKB-KW"/>
</dbReference>
<keyword evidence="2 4" id="KW-0863">Zinc-finger</keyword>
<dbReference type="EMBL" id="LT598485">
    <property type="protein sequence ID" value="SCW00639.1"/>
    <property type="molecule type" value="Genomic_DNA"/>
</dbReference>
<gene>
    <name evidence="7" type="ORF">LAFE_0C08658G</name>
</gene>
<dbReference type="PROSITE" id="PS50135">
    <property type="entry name" value="ZF_ZZ_2"/>
    <property type="match status" value="1"/>
</dbReference>
<feature type="region of interest" description="Disordered" evidence="5">
    <location>
        <begin position="96"/>
        <end position="116"/>
    </location>
</feature>
<sequence length="514" mass="58407">MDGIKSYCLYPLYLIYNSKERFYRVNPEQLSKSFLQDLAREGYGLEDAFETCVFQKRHFGSKELTTISTEEDIALLKEEFASLHFAKITIFSRPAGAPTKTTRKENSKQLSPVDTEPEADVVSISAQQLDNLIKSIQKLEVSLNKKNEEVKPEEKSKSRHRTIHYDVICDGCNPDSFSYKCKQTETSSEAGFIKGPRYKCLYCHNYDLCSACVEKGVETGTHQKFHNMIKINIPDNDINKFWSEYRTSTSPKEARFAVHKTPRDVVIDIPEYDEKVFKFFSNIKNEPELSRVVEFYEKYSSLLEQVGGDESKLTDAVQLASSVNSSTATIASPIEALEGEEDDLIEVDMSKKDQVISFKLCNRSTKSISSGLKLVFQYFEKGNSIPIKCNLHMGPHEFQAGNYKILNFNYRGVIDNFSPFNRCQIDLVDQNDQLIFTGASEGSSNLILKPPMMASFQKTVYSEADTARESKSSESLEDEDIISTTVTNDDFKQSSNYDSEIDDYDFLSDSDIDL</sequence>
<evidence type="ECO:0000256" key="5">
    <source>
        <dbReference type="SAM" id="MobiDB-lite"/>
    </source>
</evidence>
<dbReference type="InterPro" id="IPR024543">
    <property type="entry name" value="Atg19/Atg34_C"/>
</dbReference>
<feature type="domain" description="ZZ-type" evidence="6">
    <location>
        <begin position="180"/>
        <end position="236"/>
    </location>
</feature>
<proteinExistence type="predicted"/>
<dbReference type="OrthoDB" id="661148at2759"/>
<evidence type="ECO:0000259" key="6">
    <source>
        <dbReference type="PROSITE" id="PS50135"/>
    </source>
</evidence>
<evidence type="ECO:0000256" key="1">
    <source>
        <dbReference type="ARBA" id="ARBA00022723"/>
    </source>
</evidence>
<evidence type="ECO:0000256" key="3">
    <source>
        <dbReference type="ARBA" id="ARBA00022833"/>
    </source>
</evidence>
<dbReference type="AlphaFoldDB" id="A0A1G4M9T9"/>
<dbReference type="PANTHER" id="PTHR15090">
    <property type="entry name" value="SEQUESTOSOME 1-RELATED"/>
    <property type="match status" value="1"/>
</dbReference>
<keyword evidence="8" id="KW-1185">Reference proteome</keyword>
<dbReference type="SMART" id="SM00291">
    <property type="entry name" value="ZnF_ZZ"/>
    <property type="match status" value="1"/>
</dbReference>
<accession>A0A1G4M9T9</accession>
<feature type="compositionally biased region" description="Polar residues" evidence="5">
    <location>
        <begin position="484"/>
        <end position="494"/>
    </location>
</feature>
<dbReference type="CDD" id="cd02340">
    <property type="entry name" value="ZZ_NBR1_like"/>
    <property type="match status" value="1"/>
</dbReference>
<evidence type="ECO:0000256" key="2">
    <source>
        <dbReference type="ARBA" id="ARBA00022771"/>
    </source>
</evidence>
<evidence type="ECO:0000256" key="4">
    <source>
        <dbReference type="PROSITE-ProRule" id="PRU00228"/>
    </source>
</evidence>
<evidence type="ECO:0000313" key="7">
    <source>
        <dbReference type="EMBL" id="SCW00639.1"/>
    </source>
</evidence>